<proteinExistence type="predicted"/>
<gene>
    <name evidence="2" type="ORF">DF185_04990</name>
</gene>
<dbReference type="EMBL" id="QFLI01000002">
    <property type="protein sequence ID" value="PXY02008.1"/>
    <property type="molecule type" value="Genomic_DNA"/>
</dbReference>
<dbReference type="SUPFAM" id="SSF54427">
    <property type="entry name" value="NTF2-like"/>
    <property type="match status" value="1"/>
</dbReference>
<dbReference type="InterPro" id="IPR037401">
    <property type="entry name" value="SnoaL-like"/>
</dbReference>
<evidence type="ECO:0000313" key="3">
    <source>
        <dbReference type="Proteomes" id="UP000248079"/>
    </source>
</evidence>
<name>A0A2V4A014_9BACT</name>
<dbReference type="Pfam" id="PF12680">
    <property type="entry name" value="SnoaL_2"/>
    <property type="match status" value="1"/>
</dbReference>
<accession>A0A2V4A014</accession>
<dbReference type="RefSeq" id="WP_110359642.1">
    <property type="nucleotide sequence ID" value="NZ_QFLI01000002.1"/>
</dbReference>
<organism evidence="2 3">
    <name type="scientific">Marinifilum breve</name>
    <dbReference type="NCBI Taxonomy" id="2184082"/>
    <lineage>
        <taxon>Bacteria</taxon>
        <taxon>Pseudomonadati</taxon>
        <taxon>Bacteroidota</taxon>
        <taxon>Bacteroidia</taxon>
        <taxon>Marinilabiliales</taxon>
        <taxon>Marinifilaceae</taxon>
    </lineage>
</organism>
<dbReference type="Gene3D" id="3.10.450.50">
    <property type="match status" value="1"/>
</dbReference>
<keyword evidence="3" id="KW-1185">Reference proteome</keyword>
<dbReference type="AlphaFoldDB" id="A0A2V4A014"/>
<evidence type="ECO:0000313" key="2">
    <source>
        <dbReference type="EMBL" id="PXY02008.1"/>
    </source>
</evidence>
<dbReference type="OrthoDB" id="6692273at2"/>
<dbReference type="Proteomes" id="UP000248079">
    <property type="component" value="Unassembled WGS sequence"/>
</dbReference>
<sequence>MERKYKHVDTLSNALDSKNLEKVLEYLSDDCVLIAGNGEAVNGKENIGKVFEGFFPAVKSTAHDVTDIFESGESLVHRGTVTYTRLDNSQLTVPFCDVFKMKDGLISEYYIYIDWSELF</sequence>
<reference evidence="2 3" key="1">
    <citation type="submission" date="2018-05" db="EMBL/GenBank/DDBJ databases">
        <title>Marinifilum breve JC075T sp. nov., a marine bacterium isolated from Yongle Blue Hole in the South China Sea.</title>
        <authorList>
            <person name="Fu T."/>
        </authorList>
    </citation>
    <scope>NUCLEOTIDE SEQUENCE [LARGE SCALE GENOMIC DNA]</scope>
    <source>
        <strain evidence="2 3">JC075</strain>
    </source>
</reference>
<protein>
    <recommendedName>
        <fullName evidence="1">SnoaL-like domain-containing protein</fullName>
    </recommendedName>
</protein>
<evidence type="ECO:0000259" key="1">
    <source>
        <dbReference type="Pfam" id="PF12680"/>
    </source>
</evidence>
<dbReference type="CDD" id="cd00531">
    <property type="entry name" value="NTF2_like"/>
    <property type="match status" value="1"/>
</dbReference>
<feature type="domain" description="SnoaL-like" evidence="1">
    <location>
        <begin position="11"/>
        <end position="109"/>
    </location>
</feature>
<dbReference type="InterPro" id="IPR032710">
    <property type="entry name" value="NTF2-like_dom_sf"/>
</dbReference>
<comment type="caution">
    <text evidence="2">The sequence shown here is derived from an EMBL/GenBank/DDBJ whole genome shotgun (WGS) entry which is preliminary data.</text>
</comment>